<sequence>MARRVVFLLVFFVVFVLASCLDKTRAAGGVQVRDEDIRYSKEFYYELLLYIKEHHLMDLDDCPHWQCFDEHTCVDLCDAGLWP</sequence>
<gene>
    <name evidence="2" type="ORF">Zmor_008338</name>
</gene>
<keyword evidence="3" id="KW-1185">Reference proteome</keyword>
<evidence type="ECO:0000313" key="2">
    <source>
        <dbReference type="EMBL" id="KAJ3664147.1"/>
    </source>
</evidence>
<evidence type="ECO:0000256" key="1">
    <source>
        <dbReference type="SAM" id="SignalP"/>
    </source>
</evidence>
<reference evidence="2" key="1">
    <citation type="journal article" date="2023" name="G3 (Bethesda)">
        <title>Whole genome assemblies of Zophobas morio and Tenebrio molitor.</title>
        <authorList>
            <person name="Kaur S."/>
            <person name="Stinson S.A."/>
            <person name="diCenzo G.C."/>
        </authorList>
    </citation>
    <scope>NUCLEOTIDE SEQUENCE</scope>
    <source>
        <strain evidence="2">QUZm001</strain>
    </source>
</reference>
<comment type="caution">
    <text evidence="2">The sequence shown here is derived from an EMBL/GenBank/DDBJ whole genome shotgun (WGS) entry which is preliminary data.</text>
</comment>
<organism evidence="2 3">
    <name type="scientific">Zophobas morio</name>
    <dbReference type="NCBI Taxonomy" id="2755281"/>
    <lineage>
        <taxon>Eukaryota</taxon>
        <taxon>Metazoa</taxon>
        <taxon>Ecdysozoa</taxon>
        <taxon>Arthropoda</taxon>
        <taxon>Hexapoda</taxon>
        <taxon>Insecta</taxon>
        <taxon>Pterygota</taxon>
        <taxon>Neoptera</taxon>
        <taxon>Endopterygota</taxon>
        <taxon>Coleoptera</taxon>
        <taxon>Polyphaga</taxon>
        <taxon>Cucujiformia</taxon>
        <taxon>Tenebrionidae</taxon>
        <taxon>Zophobas</taxon>
    </lineage>
</organism>
<evidence type="ECO:0000313" key="3">
    <source>
        <dbReference type="Proteomes" id="UP001168821"/>
    </source>
</evidence>
<protein>
    <submittedName>
        <fullName evidence="2">Uncharacterized protein</fullName>
    </submittedName>
</protein>
<name>A0AA38MQ67_9CUCU</name>
<dbReference type="EMBL" id="JALNTZ010000002">
    <property type="protein sequence ID" value="KAJ3664147.1"/>
    <property type="molecule type" value="Genomic_DNA"/>
</dbReference>
<feature type="signal peptide" evidence="1">
    <location>
        <begin position="1"/>
        <end position="18"/>
    </location>
</feature>
<dbReference type="Proteomes" id="UP001168821">
    <property type="component" value="Unassembled WGS sequence"/>
</dbReference>
<dbReference type="AlphaFoldDB" id="A0AA38MQ67"/>
<keyword evidence="1" id="KW-0732">Signal</keyword>
<feature type="chain" id="PRO_5041460250" evidence="1">
    <location>
        <begin position="19"/>
        <end position="83"/>
    </location>
</feature>
<proteinExistence type="predicted"/>
<accession>A0AA38MQ67</accession>
<dbReference type="PROSITE" id="PS51257">
    <property type="entry name" value="PROKAR_LIPOPROTEIN"/>
    <property type="match status" value="1"/>
</dbReference>